<dbReference type="PANTHER" id="PTHR15371">
    <property type="entry name" value="TIM23"/>
    <property type="match status" value="1"/>
</dbReference>
<proteinExistence type="predicted"/>
<accession>A0A438J608</accession>
<evidence type="ECO:0000256" key="3">
    <source>
        <dbReference type="ARBA" id="ARBA00022989"/>
    </source>
</evidence>
<dbReference type="GO" id="GO:0022857">
    <property type="term" value="F:transmembrane transporter activity"/>
    <property type="evidence" value="ECO:0007669"/>
    <property type="project" value="InterPro"/>
</dbReference>
<dbReference type="Pfam" id="PF02466">
    <property type="entry name" value="Tim17"/>
    <property type="match status" value="1"/>
</dbReference>
<protein>
    <submittedName>
        <fullName evidence="5">Mitochondrial import inner membrane translocase subunit TIM23-1</fullName>
    </submittedName>
</protein>
<comment type="caution">
    <text evidence="5">The sequence shown here is derived from an EMBL/GenBank/DDBJ whole genome shotgun (WGS) entry which is preliminary data.</text>
</comment>
<comment type="subcellular location">
    <subcellularLocation>
        <location evidence="1">Membrane</location>
        <topology evidence="1">Multi-pass membrane protein</topology>
    </subcellularLocation>
</comment>
<evidence type="ECO:0000256" key="4">
    <source>
        <dbReference type="ARBA" id="ARBA00023136"/>
    </source>
</evidence>
<dbReference type="PANTHER" id="PTHR15371:SF0">
    <property type="entry name" value="SD19278P"/>
    <property type="match status" value="1"/>
</dbReference>
<dbReference type="InterPro" id="IPR045238">
    <property type="entry name" value="Tim23-like"/>
</dbReference>
<name>A0A438J608_VITVI</name>
<organism evidence="5 6">
    <name type="scientific">Vitis vinifera</name>
    <name type="common">Grape</name>
    <dbReference type="NCBI Taxonomy" id="29760"/>
    <lineage>
        <taxon>Eukaryota</taxon>
        <taxon>Viridiplantae</taxon>
        <taxon>Streptophyta</taxon>
        <taxon>Embryophyta</taxon>
        <taxon>Tracheophyta</taxon>
        <taxon>Spermatophyta</taxon>
        <taxon>Magnoliopsida</taxon>
        <taxon>eudicotyledons</taxon>
        <taxon>Gunneridae</taxon>
        <taxon>Pentapetalae</taxon>
        <taxon>rosids</taxon>
        <taxon>Vitales</taxon>
        <taxon>Vitaceae</taxon>
        <taxon>Viteae</taxon>
        <taxon>Vitis</taxon>
    </lineage>
</organism>
<dbReference type="Proteomes" id="UP000288805">
    <property type="component" value="Unassembled WGS sequence"/>
</dbReference>
<keyword evidence="4" id="KW-0472">Membrane</keyword>
<dbReference type="GO" id="GO:0016020">
    <property type="term" value="C:membrane"/>
    <property type="evidence" value="ECO:0007669"/>
    <property type="project" value="UniProtKB-SubCell"/>
</dbReference>
<dbReference type="AlphaFoldDB" id="A0A438J608"/>
<dbReference type="EMBL" id="QGNW01000061">
    <property type="protein sequence ID" value="RVX04388.1"/>
    <property type="molecule type" value="Genomic_DNA"/>
</dbReference>
<keyword evidence="3" id="KW-1133">Transmembrane helix</keyword>
<evidence type="ECO:0000256" key="2">
    <source>
        <dbReference type="ARBA" id="ARBA00022692"/>
    </source>
</evidence>
<evidence type="ECO:0000256" key="1">
    <source>
        <dbReference type="ARBA" id="ARBA00004141"/>
    </source>
</evidence>
<keyword evidence="2" id="KW-0812">Transmembrane</keyword>
<reference evidence="5 6" key="1">
    <citation type="journal article" date="2018" name="PLoS Genet.">
        <title>Population sequencing reveals clonal diversity and ancestral inbreeding in the grapevine cultivar Chardonnay.</title>
        <authorList>
            <person name="Roach M.J."/>
            <person name="Johnson D.L."/>
            <person name="Bohlmann J."/>
            <person name="van Vuuren H.J."/>
            <person name="Jones S.J."/>
            <person name="Pretorius I.S."/>
            <person name="Schmidt S.A."/>
            <person name="Borneman A.R."/>
        </authorList>
    </citation>
    <scope>NUCLEOTIDE SEQUENCE [LARGE SCALE GENOMIC DNA]</scope>
    <source>
        <strain evidence="6">cv. Chardonnay</strain>
        <tissue evidence="5">Leaf</tissue>
    </source>
</reference>
<evidence type="ECO:0000313" key="6">
    <source>
        <dbReference type="Proteomes" id="UP000288805"/>
    </source>
</evidence>
<gene>
    <name evidence="5" type="primary">TIM23-1_2</name>
    <name evidence="5" type="ORF">CK203_018552</name>
</gene>
<evidence type="ECO:0000313" key="5">
    <source>
        <dbReference type="EMBL" id="RVX04388.1"/>
    </source>
</evidence>
<sequence length="297" mass="32688">MDLHLFSLSSPRYPVLIAYLSHSSHRVVYFGRILVRTPRGILGHLSLLGLEPLCLVASLRSREWVRGVEEERRERRKGRKKGQRGLLWRNEEKEQGSLLEWFSGCRKPFVRLVKFRACLLCFRVLFWAFCFGGRSIPDALFFPFTYCIRATFLLLKESACIGITNFPLLVSCSCTRTMHAVATPVFTSLSLSSSFPCIGYLSGAVPGAAKGLVVGVKAPEPVGTVKLRINQILNASSRAGRKFENWAGMIGLLYAGLENGIVVVRDAGDVVNSVVAGLSTDALYQAVAGVTSTMALL</sequence>